<keyword evidence="2" id="KW-0378">Hydrolase</keyword>
<evidence type="ECO:0000313" key="3">
    <source>
        <dbReference type="Proteomes" id="UP001314796"/>
    </source>
</evidence>
<dbReference type="InterPro" id="IPR051916">
    <property type="entry name" value="GPI-anchor_lipid_remodeler"/>
</dbReference>
<dbReference type="InterPro" id="IPR005135">
    <property type="entry name" value="Endo/exonuclease/phosphatase"/>
</dbReference>
<organism evidence="2 3">
    <name type="scientific">Alkaliphilus hydrothermalis</name>
    <dbReference type="NCBI Taxonomy" id="1482730"/>
    <lineage>
        <taxon>Bacteria</taxon>
        <taxon>Bacillati</taxon>
        <taxon>Bacillota</taxon>
        <taxon>Clostridia</taxon>
        <taxon>Peptostreptococcales</taxon>
        <taxon>Natronincolaceae</taxon>
        <taxon>Alkaliphilus</taxon>
    </lineage>
</organism>
<comment type="caution">
    <text evidence="2">The sequence shown here is derived from an EMBL/GenBank/DDBJ whole genome shotgun (WGS) entry which is preliminary data.</text>
</comment>
<reference evidence="2 3" key="1">
    <citation type="submission" date="2021-01" db="EMBL/GenBank/DDBJ databases">
        <title>Genomic Encyclopedia of Type Strains, Phase IV (KMG-IV): sequencing the most valuable type-strain genomes for metagenomic binning, comparative biology and taxonomic classification.</title>
        <authorList>
            <person name="Goeker M."/>
        </authorList>
    </citation>
    <scope>NUCLEOTIDE SEQUENCE [LARGE SCALE GENOMIC DNA]</scope>
    <source>
        <strain evidence="2 3">DSM 25890</strain>
    </source>
</reference>
<keyword evidence="2" id="KW-0255">Endonuclease</keyword>
<dbReference type="GO" id="GO:0016787">
    <property type="term" value="F:hydrolase activity"/>
    <property type="evidence" value="ECO:0007669"/>
    <property type="project" value="UniProtKB-KW"/>
</dbReference>
<keyword evidence="3" id="KW-1185">Reference proteome</keyword>
<dbReference type="SUPFAM" id="SSF56219">
    <property type="entry name" value="DNase I-like"/>
    <property type="match status" value="1"/>
</dbReference>
<dbReference type="PANTHER" id="PTHR14859">
    <property type="entry name" value="CALCOFLUOR WHITE HYPERSENSITIVE PROTEIN PRECURSOR"/>
    <property type="match status" value="1"/>
</dbReference>
<dbReference type="PANTHER" id="PTHR14859:SF15">
    <property type="entry name" value="ENDONUCLEASE_EXONUCLEASE_PHOSPHATASE DOMAIN-CONTAINING PROTEIN"/>
    <property type="match status" value="1"/>
</dbReference>
<name>A0ABS2NNY0_9FIRM</name>
<accession>A0ABS2NNY0</accession>
<dbReference type="RefSeq" id="WP_204401064.1">
    <property type="nucleotide sequence ID" value="NZ_JAFBEE010000005.1"/>
</dbReference>
<evidence type="ECO:0000313" key="2">
    <source>
        <dbReference type="EMBL" id="MBM7614653.1"/>
    </source>
</evidence>
<sequence>MVKIRKIAVVMIVLIGFGLVTKASSHGGMEVIKYVDSQGVSHIEIQTPKDIDHLILEILDNTNEMTHYFILEHPLIKTNDMGIQLNHFYITKRMANFDKFSKIRIYPQNNSGKIYEMKELESIQMTLDKESSVGEKKLKIMTYNIHHGKSLSRRNTLNKMTEIIKDSGVEIVGLQEVDSGMARSKFINQMKYLGNQLSMNFVFGVNLNIATGKYGNGILSVYPIESSENIALPSGREPRGLLSSVINVDGKKIHFLVTHLGLNQQERSKQIDVILKYIQTLPHDVILVGDFNAGSEYREMRELTKKMVDASEEMDMGDIPTFDLPMLSRRIDFIFVDPNLKVKSYNVIRSRASDHYPIYSEITL</sequence>
<protein>
    <submittedName>
        <fullName evidence="2">Endonuclease/exonuclease/phosphatase family metal-dependent hydrolase</fullName>
    </submittedName>
</protein>
<dbReference type="EMBL" id="JAFBEE010000005">
    <property type="protein sequence ID" value="MBM7614653.1"/>
    <property type="molecule type" value="Genomic_DNA"/>
</dbReference>
<gene>
    <name evidence="2" type="ORF">JOC73_001165</name>
</gene>
<dbReference type="Proteomes" id="UP001314796">
    <property type="component" value="Unassembled WGS sequence"/>
</dbReference>
<feature type="domain" description="Endonuclease/exonuclease/phosphatase" evidence="1">
    <location>
        <begin position="141"/>
        <end position="355"/>
    </location>
</feature>
<evidence type="ECO:0000259" key="1">
    <source>
        <dbReference type="Pfam" id="PF03372"/>
    </source>
</evidence>
<keyword evidence="2" id="KW-0540">Nuclease</keyword>
<dbReference type="InterPro" id="IPR036691">
    <property type="entry name" value="Endo/exonu/phosph_ase_sf"/>
</dbReference>
<proteinExistence type="predicted"/>
<dbReference type="Gene3D" id="3.60.10.10">
    <property type="entry name" value="Endonuclease/exonuclease/phosphatase"/>
    <property type="match status" value="1"/>
</dbReference>
<dbReference type="Pfam" id="PF03372">
    <property type="entry name" value="Exo_endo_phos"/>
    <property type="match status" value="1"/>
</dbReference>
<dbReference type="GO" id="GO:0004519">
    <property type="term" value="F:endonuclease activity"/>
    <property type="evidence" value="ECO:0007669"/>
    <property type="project" value="UniProtKB-KW"/>
</dbReference>